<gene>
    <name evidence="6" type="ORF">B0I24_10212</name>
    <name evidence="7" type="ORF">CWE07_05515</name>
</gene>
<reference evidence="6 8" key="2">
    <citation type="submission" date="2018-06" db="EMBL/GenBank/DDBJ databases">
        <title>Genomic Encyclopedia of Type Strains, Phase III (KMG-III): the genomes of soil and plant-associated and newly described type strains.</title>
        <authorList>
            <person name="Whitman W."/>
        </authorList>
    </citation>
    <scope>NUCLEOTIDE SEQUENCE [LARGE SCALE GENOMIC DNA]</scope>
    <source>
        <strain evidence="6 8">CGMCC 1.15366</strain>
    </source>
</reference>
<dbReference type="InterPro" id="IPR005119">
    <property type="entry name" value="LysR_subst-bd"/>
</dbReference>
<dbReference type="RefSeq" id="WP_111568387.1">
    <property type="nucleotide sequence ID" value="NZ_PIPK01000003.1"/>
</dbReference>
<sequence length="300" mass="33050">MKSAIKAMRIYVKTVELGSMSRAAVTLGISTSGVSQQIRKLEQELEVNLLHRNTRKLTLTEAGEVFFRHSTGVLQRMTEAERDLDMFKQQPQGALRLFAPVGFAGSGILSQPLQHLLTSYEQLKLDLIVSDDHIDMVAQRIDIALRVAPGALPDSSLIARHVGSWDMMVYASRDYLLARGIDPQDPLLQGTFASQAEKHTRMVHQNVDDEAIGFLPAQVKVNNMQTLTQLTLDGLGVAILPEPEVRSAVAAGRLVRVMPDIEIAKLNIFAVTTHKAPHPAKISAAMEAIEQAFTRLNQQS</sequence>
<evidence type="ECO:0000256" key="2">
    <source>
        <dbReference type="ARBA" id="ARBA00023015"/>
    </source>
</evidence>
<protein>
    <submittedName>
        <fullName evidence="6">LysR family transcriptional regulator</fullName>
    </submittedName>
</protein>
<accession>A0A327XA82</accession>
<dbReference type="PANTHER" id="PTHR30537:SF30">
    <property type="entry name" value="TRANSCRIPTIONAL REGULATOR-RELATED"/>
    <property type="match status" value="1"/>
</dbReference>
<dbReference type="EMBL" id="PIPK01000003">
    <property type="protein sequence ID" value="RUO27400.1"/>
    <property type="molecule type" value="Genomic_DNA"/>
</dbReference>
<evidence type="ECO:0000313" key="6">
    <source>
        <dbReference type="EMBL" id="RAK00587.1"/>
    </source>
</evidence>
<comment type="caution">
    <text evidence="6">The sequence shown here is derived from an EMBL/GenBank/DDBJ whole genome shotgun (WGS) entry which is preliminary data.</text>
</comment>
<dbReference type="InterPro" id="IPR000847">
    <property type="entry name" value="LysR_HTH_N"/>
</dbReference>
<evidence type="ECO:0000256" key="4">
    <source>
        <dbReference type="ARBA" id="ARBA00023163"/>
    </source>
</evidence>
<evidence type="ECO:0000259" key="5">
    <source>
        <dbReference type="PROSITE" id="PS50931"/>
    </source>
</evidence>
<comment type="similarity">
    <text evidence="1">Belongs to the LysR transcriptional regulatory family.</text>
</comment>
<dbReference type="Proteomes" id="UP000249203">
    <property type="component" value="Unassembled WGS sequence"/>
</dbReference>
<keyword evidence="4" id="KW-0804">Transcription</keyword>
<dbReference type="OrthoDB" id="8678019at2"/>
<dbReference type="GO" id="GO:0003700">
    <property type="term" value="F:DNA-binding transcription factor activity"/>
    <property type="evidence" value="ECO:0007669"/>
    <property type="project" value="InterPro"/>
</dbReference>
<dbReference type="InterPro" id="IPR058163">
    <property type="entry name" value="LysR-type_TF_proteobact-type"/>
</dbReference>
<dbReference type="PANTHER" id="PTHR30537">
    <property type="entry name" value="HTH-TYPE TRANSCRIPTIONAL REGULATOR"/>
    <property type="match status" value="1"/>
</dbReference>
<dbReference type="EMBL" id="QLMD01000002">
    <property type="protein sequence ID" value="RAK00587.1"/>
    <property type="molecule type" value="Genomic_DNA"/>
</dbReference>
<keyword evidence="9" id="KW-1185">Reference proteome</keyword>
<organism evidence="6 8">
    <name type="scientific">Aliidiomarina maris</name>
    <dbReference type="NCBI Taxonomy" id="531312"/>
    <lineage>
        <taxon>Bacteria</taxon>
        <taxon>Pseudomonadati</taxon>
        <taxon>Pseudomonadota</taxon>
        <taxon>Gammaproteobacteria</taxon>
        <taxon>Alteromonadales</taxon>
        <taxon>Idiomarinaceae</taxon>
        <taxon>Aliidiomarina</taxon>
    </lineage>
</organism>
<dbReference type="PROSITE" id="PS50931">
    <property type="entry name" value="HTH_LYSR"/>
    <property type="match status" value="1"/>
</dbReference>
<evidence type="ECO:0000256" key="1">
    <source>
        <dbReference type="ARBA" id="ARBA00009437"/>
    </source>
</evidence>
<evidence type="ECO:0000313" key="9">
    <source>
        <dbReference type="Proteomes" id="UP000287865"/>
    </source>
</evidence>
<dbReference type="GO" id="GO:0043565">
    <property type="term" value="F:sequence-specific DNA binding"/>
    <property type="evidence" value="ECO:0007669"/>
    <property type="project" value="TreeGrafter"/>
</dbReference>
<evidence type="ECO:0000313" key="7">
    <source>
        <dbReference type="EMBL" id="RUO27400.1"/>
    </source>
</evidence>
<keyword evidence="3" id="KW-0238">DNA-binding</keyword>
<feature type="domain" description="HTH lysR-type" evidence="5">
    <location>
        <begin position="1"/>
        <end position="60"/>
    </location>
</feature>
<dbReference type="Pfam" id="PF03466">
    <property type="entry name" value="LysR_substrate"/>
    <property type="match status" value="1"/>
</dbReference>
<keyword evidence="2" id="KW-0805">Transcription regulation</keyword>
<proteinExistence type="inferred from homology"/>
<evidence type="ECO:0000313" key="8">
    <source>
        <dbReference type="Proteomes" id="UP000249203"/>
    </source>
</evidence>
<dbReference type="InterPro" id="IPR036388">
    <property type="entry name" value="WH-like_DNA-bd_sf"/>
</dbReference>
<dbReference type="Proteomes" id="UP000287865">
    <property type="component" value="Unassembled WGS sequence"/>
</dbReference>
<name>A0A327XA82_9GAMM</name>
<dbReference type="FunFam" id="1.10.10.10:FF:000001">
    <property type="entry name" value="LysR family transcriptional regulator"/>
    <property type="match status" value="1"/>
</dbReference>
<dbReference type="SUPFAM" id="SSF53850">
    <property type="entry name" value="Periplasmic binding protein-like II"/>
    <property type="match status" value="1"/>
</dbReference>
<dbReference type="GO" id="GO:0006351">
    <property type="term" value="P:DNA-templated transcription"/>
    <property type="evidence" value="ECO:0007669"/>
    <property type="project" value="TreeGrafter"/>
</dbReference>
<reference evidence="7 9" key="1">
    <citation type="journal article" date="2018" name="Front. Microbiol.">
        <title>Genome-Based Analysis Reveals the Taxonomy and Diversity of the Family Idiomarinaceae.</title>
        <authorList>
            <person name="Liu Y."/>
            <person name="Lai Q."/>
            <person name="Shao Z."/>
        </authorList>
    </citation>
    <scope>NUCLEOTIDE SEQUENCE [LARGE SCALE GENOMIC DNA]</scope>
    <source>
        <strain evidence="7 9">CF12-14</strain>
    </source>
</reference>
<dbReference type="Pfam" id="PF00126">
    <property type="entry name" value="HTH_1"/>
    <property type="match status" value="1"/>
</dbReference>
<dbReference type="Gene3D" id="1.10.10.10">
    <property type="entry name" value="Winged helix-like DNA-binding domain superfamily/Winged helix DNA-binding domain"/>
    <property type="match status" value="1"/>
</dbReference>
<dbReference type="InterPro" id="IPR036390">
    <property type="entry name" value="WH_DNA-bd_sf"/>
</dbReference>
<dbReference type="CDD" id="cd08422">
    <property type="entry name" value="PBP2_CrgA_like"/>
    <property type="match status" value="1"/>
</dbReference>
<dbReference type="SUPFAM" id="SSF46785">
    <property type="entry name" value="Winged helix' DNA-binding domain"/>
    <property type="match status" value="1"/>
</dbReference>
<evidence type="ECO:0000256" key="3">
    <source>
        <dbReference type="ARBA" id="ARBA00023125"/>
    </source>
</evidence>
<dbReference type="AlphaFoldDB" id="A0A327XA82"/>
<dbReference type="Gene3D" id="3.40.190.290">
    <property type="match status" value="1"/>
</dbReference>